<dbReference type="OrthoDB" id="9793014at2"/>
<protein>
    <submittedName>
        <fullName evidence="1">HAD family hydrolase</fullName>
    </submittedName>
</protein>
<dbReference type="GO" id="GO:0050308">
    <property type="term" value="F:sugar-phosphatase activity"/>
    <property type="evidence" value="ECO:0007669"/>
    <property type="project" value="TreeGrafter"/>
</dbReference>
<dbReference type="NCBIfam" id="TIGR01549">
    <property type="entry name" value="HAD-SF-IA-v1"/>
    <property type="match status" value="1"/>
</dbReference>
<name>A0A3A4BAX0_9ACTN</name>
<sequence>MIGDLTYPEPAPPAILFDLDGTLIDSVYQHVIAWRAALSALEIDLSVWRIHRRIGMSGGLFVTALMRETGISLTPDQIERLQREHAAAYLEQVDSVRPLPGARELLRHLTERRLPWAIATSGRWETARTALKMLDLPEDTPMVTRDRVRYAKPDPDLFLAAAAVLDADPRGAIVVGDSVWDLLAARRAGALGVGLLSGGYGREELERAGAFRVYADPLDMLNRLHELGVRQAE</sequence>
<dbReference type="InterPro" id="IPR036412">
    <property type="entry name" value="HAD-like_sf"/>
</dbReference>
<dbReference type="PANTHER" id="PTHR43481">
    <property type="entry name" value="FRUCTOSE-1-PHOSPHATE PHOSPHATASE"/>
    <property type="match status" value="1"/>
</dbReference>
<dbReference type="InterPro" id="IPR051806">
    <property type="entry name" value="HAD-like_SPP"/>
</dbReference>
<dbReference type="InterPro" id="IPR006439">
    <property type="entry name" value="HAD-SF_hydro_IA"/>
</dbReference>
<dbReference type="SFLD" id="SFLDG01129">
    <property type="entry name" value="C1.5:_HAD__Beta-PGM__Phosphata"/>
    <property type="match status" value="1"/>
</dbReference>
<keyword evidence="2" id="KW-1185">Reference proteome</keyword>
<dbReference type="Pfam" id="PF00702">
    <property type="entry name" value="Hydrolase"/>
    <property type="match status" value="1"/>
</dbReference>
<dbReference type="Gene3D" id="3.40.50.1000">
    <property type="entry name" value="HAD superfamily/HAD-like"/>
    <property type="match status" value="1"/>
</dbReference>
<organism evidence="1 2">
    <name type="scientific">Bailinhaonella thermotolerans</name>
    <dbReference type="NCBI Taxonomy" id="1070861"/>
    <lineage>
        <taxon>Bacteria</taxon>
        <taxon>Bacillati</taxon>
        <taxon>Actinomycetota</taxon>
        <taxon>Actinomycetes</taxon>
        <taxon>Streptosporangiales</taxon>
        <taxon>Streptosporangiaceae</taxon>
        <taxon>Bailinhaonella</taxon>
    </lineage>
</organism>
<accession>A0A3A4BAX0</accession>
<dbReference type="EMBL" id="QZEY01000001">
    <property type="protein sequence ID" value="RJL36079.1"/>
    <property type="molecule type" value="Genomic_DNA"/>
</dbReference>
<dbReference type="SFLD" id="SFLDS00003">
    <property type="entry name" value="Haloacid_Dehalogenase"/>
    <property type="match status" value="1"/>
</dbReference>
<gene>
    <name evidence="1" type="ORF">D5H75_04805</name>
</gene>
<dbReference type="InterPro" id="IPR023214">
    <property type="entry name" value="HAD_sf"/>
</dbReference>
<dbReference type="InterPro" id="IPR023198">
    <property type="entry name" value="PGP-like_dom2"/>
</dbReference>
<evidence type="ECO:0000313" key="2">
    <source>
        <dbReference type="Proteomes" id="UP000265768"/>
    </source>
</evidence>
<dbReference type="RefSeq" id="WP_119925053.1">
    <property type="nucleotide sequence ID" value="NZ_QZEY01000001.1"/>
</dbReference>
<dbReference type="SFLD" id="SFLDG01135">
    <property type="entry name" value="C1.5.6:_HAD__Beta-PGM__Phospha"/>
    <property type="match status" value="1"/>
</dbReference>
<dbReference type="PANTHER" id="PTHR43481:SF4">
    <property type="entry name" value="GLYCEROL-1-PHOSPHATE PHOSPHOHYDROLASE 1-RELATED"/>
    <property type="match status" value="1"/>
</dbReference>
<dbReference type="Proteomes" id="UP000265768">
    <property type="component" value="Unassembled WGS sequence"/>
</dbReference>
<dbReference type="NCBIfam" id="TIGR01509">
    <property type="entry name" value="HAD-SF-IA-v3"/>
    <property type="match status" value="1"/>
</dbReference>
<comment type="caution">
    <text evidence="1">The sequence shown here is derived from an EMBL/GenBank/DDBJ whole genome shotgun (WGS) entry which is preliminary data.</text>
</comment>
<dbReference type="AlphaFoldDB" id="A0A3A4BAX0"/>
<proteinExistence type="predicted"/>
<evidence type="ECO:0000313" key="1">
    <source>
        <dbReference type="EMBL" id="RJL36079.1"/>
    </source>
</evidence>
<keyword evidence="1" id="KW-0378">Hydrolase</keyword>
<dbReference type="SUPFAM" id="SSF56784">
    <property type="entry name" value="HAD-like"/>
    <property type="match status" value="1"/>
</dbReference>
<dbReference type="Gene3D" id="1.10.150.240">
    <property type="entry name" value="Putative phosphatase, domain 2"/>
    <property type="match status" value="1"/>
</dbReference>
<reference evidence="1 2" key="1">
    <citation type="submission" date="2018-09" db="EMBL/GenBank/DDBJ databases">
        <title>YIM 75507 draft genome.</title>
        <authorList>
            <person name="Tang S."/>
            <person name="Feng Y."/>
        </authorList>
    </citation>
    <scope>NUCLEOTIDE SEQUENCE [LARGE SCALE GENOMIC DNA]</scope>
    <source>
        <strain evidence="1 2">YIM 75507</strain>
    </source>
</reference>